<dbReference type="RefSeq" id="WP_090506638.1">
    <property type="nucleotide sequence ID" value="NZ_FNWL01000002.1"/>
</dbReference>
<evidence type="ECO:0000313" key="3">
    <source>
        <dbReference type="Proteomes" id="UP000199112"/>
    </source>
</evidence>
<gene>
    <name evidence="2" type="ORF">SAMN04487967_1694</name>
</gene>
<dbReference type="Proteomes" id="UP000199112">
    <property type="component" value="Unassembled WGS sequence"/>
</dbReference>
<feature type="coiled-coil region" evidence="1">
    <location>
        <begin position="2"/>
        <end position="29"/>
    </location>
</feature>
<accession>A0A1H6FV01</accession>
<protein>
    <submittedName>
        <fullName evidence="2">Uncharacterized protein</fullName>
    </submittedName>
</protein>
<dbReference type="EMBL" id="FNWL01000002">
    <property type="protein sequence ID" value="SEH14631.1"/>
    <property type="molecule type" value="Genomic_DNA"/>
</dbReference>
<evidence type="ECO:0000256" key="1">
    <source>
        <dbReference type="SAM" id="Coils"/>
    </source>
</evidence>
<sequence>MSERDTCRCDELEERVEELESIINRELGYSLGQLPLELQSVYCDCGESFEVNLVNGLVCPECNRTHGTDADRQRGEQ</sequence>
<keyword evidence="1" id="KW-0175">Coiled coil</keyword>
<dbReference type="OrthoDB" id="382278at2157"/>
<organism evidence="2 3">
    <name type="scientific">Natronorubrum sediminis</name>
    <dbReference type="NCBI Taxonomy" id="640943"/>
    <lineage>
        <taxon>Archaea</taxon>
        <taxon>Methanobacteriati</taxon>
        <taxon>Methanobacteriota</taxon>
        <taxon>Stenosarchaea group</taxon>
        <taxon>Halobacteria</taxon>
        <taxon>Halobacteriales</taxon>
        <taxon>Natrialbaceae</taxon>
        <taxon>Natronorubrum</taxon>
    </lineage>
</organism>
<dbReference type="AlphaFoldDB" id="A0A1H6FV01"/>
<proteinExistence type="predicted"/>
<evidence type="ECO:0000313" key="2">
    <source>
        <dbReference type="EMBL" id="SEH14631.1"/>
    </source>
</evidence>
<reference evidence="3" key="1">
    <citation type="submission" date="2016-10" db="EMBL/GenBank/DDBJ databases">
        <authorList>
            <person name="Varghese N."/>
            <person name="Submissions S."/>
        </authorList>
    </citation>
    <scope>NUCLEOTIDE SEQUENCE [LARGE SCALE GENOMIC DNA]</scope>
    <source>
        <strain evidence="3">CGMCC 1.8981</strain>
    </source>
</reference>
<keyword evidence="3" id="KW-1185">Reference proteome</keyword>
<name>A0A1H6FV01_9EURY</name>